<feature type="region of interest" description="Disordered" evidence="6">
    <location>
        <begin position="61"/>
        <end position="86"/>
    </location>
</feature>
<keyword evidence="4" id="KW-1133">Transmembrane helix</keyword>
<dbReference type="EMBL" id="GG663738">
    <property type="protein sequence ID" value="EEH57798.1"/>
    <property type="molecule type" value="Genomic_DNA"/>
</dbReference>
<evidence type="ECO:0000256" key="5">
    <source>
        <dbReference type="ARBA" id="ARBA00023136"/>
    </source>
</evidence>
<comment type="subcellular location">
    <subcellularLocation>
        <location evidence="1">Membrane</location>
        <topology evidence="1">Multi-pass membrane protein</topology>
    </subcellularLocation>
</comment>
<evidence type="ECO:0000256" key="2">
    <source>
        <dbReference type="ARBA" id="ARBA00022448"/>
    </source>
</evidence>
<evidence type="ECO:0000256" key="6">
    <source>
        <dbReference type="SAM" id="MobiDB-lite"/>
    </source>
</evidence>
<organism evidence="8">
    <name type="scientific">Micromonas pusilla (strain CCMP1545)</name>
    <name type="common">Picoplanktonic green alga</name>
    <dbReference type="NCBI Taxonomy" id="564608"/>
    <lineage>
        <taxon>Eukaryota</taxon>
        <taxon>Viridiplantae</taxon>
        <taxon>Chlorophyta</taxon>
        <taxon>Mamiellophyceae</taxon>
        <taxon>Mamiellales</taxon>
        <taxon>Mamiellaceae</taxon>
        <taxon>Micromonas</taxon>
    </lineage>
</organism>
<feature type="compositionally biased region" description="Low complexity" evidence="6">
    <location>
        <begin position="61"/>
        <end position="74"/>
    </location>
</feature>
<reference evidence="7 8" key="1">
    <citation type="journal article" date="2009" name="Science">
        <title>Green evolution and dynamic adaptations revealed by genomes of the marine picoeukaryotes Micromonas.</title>
        <authorList>
            <person name="Worden A.Z."/>
            <person name="Lee J.H."/>
            <person name="Mock T."/>
            <person name="Rouze P."/>
            <person name="Simmons M.P."/>
            <person name="Aerts A.L."/>
            <person name="Allen A.E."/>
            <person name="Cuvelier M.L."/>
            <person name="Derelle E."/>
            <person name="Everett M.V."/>
            <person name="Foulon E."/>
            <person name="Grimwood J."/>
            <person name="Gundlach H."/>
            <person name="Henrissat B."/>
            <person name="Napoli C."/>
            <person name="McDonald S.M."/>
            <person name="Parker M.S."/>
            <person name="Rombauts S."/>
            <person name="Salamov A."/>
            <person name="Von Dassow P."/>
            <person name="Badger J.H."/>
            <person name="Coutinho P.M."/>
            <person name="Demir E."/>
            <person name="Dubchak I."/>
            <person name="Gentemann C."/>
            <person name="Eikrem W."/>
            <person name="Gready J.E."/>
            <person name="John U."/>
            <person name="Lanier W."/>
            <person name="Lindquist E.A."/>
            <person name="Lucas S."/>
            <person name="Mayer K.F."/>
            <person name="Moreau H."/>
            <person name="Not F."/>
            <person name="Otillar R."/>
            <person name="Panaud O."/>
            <person name="Pangilinan J."/>
            <person name="Paulsen I."/>
            <person name="Piegu B."/>
            <person name="Poliakov A."/>
            <person name="Robbens S."/>
            <person name="Schmutz J."/>
            <person name="Toulza E."/>
            <person name="Wyss T."/>
            <person name="Zelensky A."/>
            <person name="Zhou K."/>
            <person name="Armbrust E.V."/>
            <person name="Bhattacharya D."/>
            <person name="Goodenough U.W."/>
            <person name="Van de Peer Y."/>
            <person name="Grigoriev I.V."/>
        </authorList>
    </citation>
    <scope>NUCLEOTIDE SEQUENCE [LARGE SCALE GENOMIC DNA]</scope>
    <source>
        <strain evidence="7 8">CCMP1545</strain>
    </source>
</reference>
<proteinExistence type="predicted"/>
<evidence type="ECO:0000256" key="1">
    <source>
        <dbReference type="ARBA" id="ARBA00004141"/>
    </source>
</evidence>
<name>C1MR12_MICPC</name>
<evidence type="ECO:0000256" key="3">
    <source>
        <dbReference type="ARBA" id="ARBA00022692"/>
    </source>
</evidence>
<dbReference type="OrthoDB" id="754047at2759"/>
<evidence type="ECO:0000313" key="7">
    <source>
        <dbReference type="EMBL" id="EEH57798.1"/>
    </source>
</evidence>
<dbReference type="AlphaFoldDB" id="C1MR12"/>
<protein>
    <submittedName>
        <fullName evidence="7">Predicted protein</fullName>
    </submittedName>
</protein>
<keyword evidence="3" id="KW-0812">Transmembrane</keyword>
<dbReference type="Proteomes" id="UP000001876">
    <property type="component" value="Unassembled WGS sequence"/>
</dbReference>
<dbReference type="RefSeq" id="XP_003057847.1">
    <property type="nucleotide sequence ID" value="XM_003057801.1"/>
</dbReference>
<keyword evidence="2" id="KW-0813">Transport</keyword>
<dbReference type="KEGG" id="mpp:MICPUCDRAFT_67550"/>
<dbReference type="GO" id="GO:0016020">
    <property type="term" value="C:membrane"/>
    <property type="evidence" value="ECO:0007669"/>
    <property type="project" value="UniProtKB-SubCell"/>
</dbReference>
<accession>C1MR12</accession>
<evidence type="ECO:0000256" key="4">
    <source>
        <dbReference type="ARBA" id="ARBA00022989"/>
    </source>
</evidence>
<dbReference type="GeneID" id="9683665"/>
<evidence type="ECO:0000313" key="8">
    <source>
        <dbReference type="Proteomes" id="UP000001876"/>
    </source>
</evidence>
<dbReference type="STRING" id="564608.C1MR12"/>
<gene>
    <name evidence="7" type="ORF">MICPUCDRAFT_67550</name>
</gene>
<keyword evidence="5" id="KW-0472">Membrane</keyword>
<dbReference type="InterPro" id="IPR039309">
    <property type="entry name" value="BT1"/>
</dbReference>
<keyword evidence="8" id="KW-1185">Reference proteome</keyword>
<dbReference type="Pfam" id="PF03092">
    <property type="entry name" value="BT1"/>
    <property type="match status" value="1"/>
</dbReference>
<sequence>MGLAHQAGLPFAQQYLKLSATDMQRYGIVAYFPWSLKPVFGMLSDVVPIAGTTSGITRWCSSTSKSPSWTCSRKGSTRRRCGSSRR</sequence>
<feature type="compositionally biased region" description="Basic residues" evidence="6">
    <location>
        <begin position="75"/>
        <end position="86"/>
    </location>
</feature>